<comment type="subcellular location">
    <subcellularLocation>
        <location evidence="1">Nucleus</location>
    </subcellularLocation>
</comment>
<dbReference type="Gene3D" id="3.30.70.330">
    <property type="match status" value="1"/>
</dbReference>
<dbReference type="Pfam" id="PF12220">
    <property type="entry name" value="U1snRNP70_N"/>
    <property type="match status" value="1"/>
</dbReference>
<dbReference type="GO" id="GO:0005685">
    <property type="term" value="C:U1 snRNP"/>
    <property type="evidence" value="ECO:0007669"/>
    <property type="project" value="TreeGrafter"/>
</dbReference>
<dbReference type="SMART" id="SM00360">
    <property type="entry name" value="RRM"/>
    <property type="match status" value="1"/>
</dbReference>
<name>A0A6U9QVB7_9CHLO</name>
<proteinExistence type="predicted"/>
<dbReference type="SUPFAM" id="SSF54928">
    <property type="entry name" value="RNA-binding domain, RBD"/>
    <property type="match status" value="1"/>
</dbReference>
<feature type="region of interest" description="Disordered" evidence="6">
    <location>
        <begin position="28"/>
        <end position="83"/>
    </location>
</feature>
<evidence type="ECO:0000256" key="1">
    <source>
        <dbReference type="ARBA" id="ARBA00004123"/>
    </source>
</evidence>
<feature type="compositionally biased region" description="Basic and acidic residues" evidence="6">
    <location>
        <begin position="324"/>
        <end position="337"/>
    </location>
</feature>
<keyword evidence="2 5" id="KW-0694">RNA-binding</keyword>
<gene>
    <name evidence="8" type="ORF">PSAL00342_LOCUS4388</name>
    <name evidence="9" type="ORF">PSAL00342_LOCUS4389</name>
</gene>
<sequence>MDTSHRSGLPPRLLELFFKPRPLPVHLSSIEKKKQKQPSGVSEYVDRFAAPEDPEYAPERERKLNQLEERKKKKQERMAEHENDLDGKIQQYDPYAMEGITEDPYKTLMVSRLPYTANEEILQQIFAEFGPLRTIKVVKNVKTGKPRGYAFVEYEHKRDAKTAYKMTGSLKVQGKKVMVDVERARTVSGWKPRRLGGGLGGESRATKPNKWQKRIDALAKTQSPPRAPSPSRALERSPRDGRKRERSPPPRRREYSREGYVKDKYDGRKDYLEQDRIRARGYGSGQRHEHYDRSRRHRSRSPSLDLSWKRHKSSRRSRSRTPPRRREYSPGPREFKRAHVRPPSPPQSPEEGEIV</sequence>
<feature type="compositionally biased region" description="Basic and acidic residues" evidence="6">
    <location>
        <begin position="233"/>
        <end position="278"/>
    </location>
</feature>
<dbReference type="EMBL" id="HBIS01004815">
    <property type="protein sequence ID" value="CAE0610554.1"/>
    <property type="molecule type" value="Transcribed_RNA"/>
</dbReference>
<dbReference type="GO" id="GO:0000398">
    <property type="term" value="P:mRNA splicing, via spliceosome"/>
    <property type="evidence" value="ECO:0007669"/>
    <property type="project" value="TreeGrafter"/>
</dbReference>
<evidence type="ECO:0000313" key="8">
    <source>
        <dbReference type="EMBL" id="CAE0610553.1"/>
    </source>
</evidence>
<dbReference type="Pfam" id="PF00076">
    <property type="entry name" value="RRM_1"/>
    <property type="match status" value="1"/>
</dbReference>
<organism evidence="9">
    <name type="scientific">Picocystis salinarum</name>
    <dbReference type="NCBI Taxonomy" id="88271"/>
    <lineage>
        <taxon>Eukaryota</taxon>
        <taxon>Viridiplantae</taxon>
        <taxon>Chlorophyta</taxon>
        <taxon>Picocystophyceae</taxon>
        <taxon>Picocystales</taxon>
        <taxon>Picocystaceae</taxon>
        <taxon>Picocystis</taxon>
    </lineage>
</organism>
<accession>A0A6U9QVB7</accession>
<evidence type="ECO:0000256" key="4">
    <source>
        <dbReference type="ARBA" id="ARBA00023274"/>
    </source>
</evidence>
<feature type="region of interest" description="Disordered" evidence="6">
    <location>
        <begin position="190"/>
        <end position="355"/>
    </location>
</feature>
<keyword evidence="4" id="KW-0687">Ribonucleoprotein</keyword>
<protein>
    <recommendedName>
        <fullName evidence="7">RRM domain-containing protein</fullName>
    </recommendedName>
</protein>
<dbReference type="AlphaFoldDB" id="A0A6U9QVB7"/>
<feature type="domain" description="RRM" evidence="7">
    <location>
        <begin position="106"/>
        <end position="184"/>
    </location>
</feature>
<dbReference type="FunFam" id="3.30.70.330:FF:000132">
    <property type="entry name" value="Small nuclear ribonucleoprotein U11/U12 subunit 35"/>
    <property type="match status" value="1"/>
</dbReference>
<dbReference type="PANTHER" id="PTHR13952">
    <property type="entry name" value="U1 SMALL NUCLEAR RIBONUCLEOPROTEIN 70 KD"/>
    <property type="match status" value="1"/>
</dbReference>
<dbReference type="EMBL" id="HBIS01004814">
    <property type="protein sequence ID" value="CAE0610553.1"/>
    <property type="molecule type" value="Transcribed_RNA"/>
</dbReference>
<dbReference type="GO" id="GO:0071004">
    <property type="term" value="C:U2-type prespliceosome"/>
    <property type="evidence" value="ECO:0007669"/>
    <property type="project" value="TreeGrafter"/>
</dbReference>
<feature type="compositionally biased region" description="Basic and acidic residues" evidence="6">
    <location>
        <begin position="57"/>
        <end position="83"/>
    </location>
</feature>
<dbReference type="PANTHER" id="PTHR13952:SF5">
    <property type="entry name" value="U1 SMALL NUCLEAR RIBONUCLEOPROTEIN 70 KDA"/>
    <property type="match status" value="1"/>
</dbReference>
<dbReference type="GO" id="GO:0030619">
    <property type="term" value="F:U1 snRNA binding"/>
    <property type="evidence" value="ECO:0007669"/>
    <property type="project" value="TreeGrafter"/>
</dbReference>
<dbReference type="PROSITE" id="PS50102">
    <property type="entry name" value="RRM"/>
    <property type="match status" value="1"/>
</dbReference>
<evidence type="ECO:0000256" key="3">
    <source>
        <dbReference type="ARBA" id="ARBA00023242"/>
    </source>
</evidence>
<dbReference type="GO" id="GO:0071011">
    <property type="term" value="C:precatalytic spliceosome"/>
    <property type="evidence" value="ECO:0007669"/>
    <property type="project" value="TreeGrafter"/>
</dbReference>
<dbReference type="InterPro" id="IPR035979">
    <property type="entry name" value="RBD_domain_sf"/>
</dbReference>
<dbReference type="InterPro" id="IPR051183">
    <property type="entry name" value="U1_U11-U12_snRNP_70-35kDa"/>
</dbReference>
<evidence type="ECO:0000256" key="5">
    <source>
        <dbReference type="PROSITE-ProRule" id="PRU00176"/>
    </source>
</evidence>
<dbReference type="InterPro" id="IPR022023">
    <property type="entry name" value="U1snRNP70_N"/>
</dbReference>
<keyword evidence="3" id="KW-0539">Nucleus</keyword>
<dbReference type="GO" id="GO:0003729">
    <property type="term" value="F:mRNA binding"/>
    <property type="evidence" value="ECO:0007669"/>
    <property type="project" value="TreeGrafter"/>
</dbReference>
<evidence type="ECO:0000256" key="6">
    <source>
        <dbReference type="SAM" id="MobiDB-lite"/>
    </source>
</evidence>
<dbReference type="InterPro" id="IPR000504">
    <property type="entry name" value="RRM_dom"/>
</dbReference>
<dbReference type="InterPro" id="IPR012677">
    <property type="entry name" value="Nucleotide-bd_a/b_plait_sf"/>
</dbReference>
<evidence type="ECO:0000259" key="7">
    <source>
        <dbReference type="PROSITE" id="PS50102"/>
    </source>
</evidence>
<reference evidence="9" key="1">
    <citation type="submission" date="2021-01" db="EMBL/GenBank/DDBJ databases">
        <authorList>
            <person name="Corre E."/>
            <person name="Pelletier E."/>
            <person name="Niang G."/>
            <person name="Scheremetjew M."/>
            <person name="Finn R."/>
            <person name="Kale V."/>
            <person name="Holt S."/>
            <person name="Cochrane G."/>
            <person name="Meng A."/>
            <person name="Brown T."/>
            <person name="Cohen L."/>
        </authorList>
    </citation>
    <scope>NUCLEOTIDE SEQUENCE</scope>
    <source>
        <strain evidence="9">CCMP1897</strain>
    </source>
</reference>
<evidence type="ECO:0000256" key="2">
    <source>
        <dbReference type="ARBA" id="ARBA00022884"/>
    </source>
</evidence>
<evidence type="ECO:0000313" key="9">
    <source>
        <dbReference type="EMBL" id="CAE0610554.1"/>
    </source>
</evidence>
<feature type="compositionally biased region" description="Basic residues" evidence="6">
    <location>
        <begin position="309"/>
        <end position="323"/>
    </location>
</feature>